<comment type="subcellular location">
    <subcellularLocation>
        <location evidence="1">Cell membrane</location>
        <topology evidence="1">Multi-pass membrane protein</topology>
    </subcellularLocation>
</comment>
<evidence type="ECO:0000256" key="7">
    <source>
        <dbReference type="ARBA" id="ARBA00023170"/>
    </source>
</evidence>
<dbReference type="OrthoDB" id="5970330at2759"/>
<keyword evidence="6 9" id="KW-0472">Membrane</keyword>
<evidence type="ECO:0000313" key="12">
    <source>
        <dbReference type="Proteomes" id="UP000230750"/>
    </source>
</evidence>
<feature type="transmembrane region" description="Helical" evidence="9">
    <location>
        <begin position="6"/>
        <end position="26"/>
    </location>
</feature>
<dbReference type="SUPFAM" id="SSF81321">
    <property type="entry name" value="Family A G protein-coupled receptor-like"/>
    <property type="match status" value="1"/>
</dbReference>
<evidence type="ECO:0000256" key="2">
    <source>
        <dbReference type="ARBA" id="ARBA00022475"/>
    </source>
</evidence>
<dbReference type="InterPro" id="IPR000276">
    <property type="entry name" value="GPCR_Rhodpsn"/>
</dbReference>
<evidence type="ECO:0000256" key="1">
    <source>
        <dbReference type="ARBA" id="ARBA00004651"/>
    </source>
</evidence>
<dbReference type="STRING" id="307972.A0A2G8K4R2"/>
<dbReference type="PANTHER" id="PTHR24248">
    <property type="entry name" value="ADRENERGIC RECEPTOR-RELATED G-PROTEIN COUPLED RECEPTOR"/>
    <property type="match status" value="1"/>
</dbReference>
<keyword evidence="5" id="KW-0297">G-protein coupled receptor</keyword>
<keyword evidence="7" id="KW-0675">Receptor</keyword>
<evidence type="ECO:0000256" key="3">
    <source>
        <dbReference type="ARBA" id="ARBA00022692"/>
    </source>
</evidence>
<feature type="transmembrane region" description="Helical" evidence="9">
    <location>
        <begin position="135"/>
        <end position="158"/>
    </location>
</feature>
<evidence type="ECO:0000256" key="6">
    <source>
        <dbReference type="ARBA" id="ARBA00023136"/>
    </source>
</evidence>
<gene>
    <name evidence="11" type="ORF">BSL78_20175</name>
</gene>
<dbReference type="InterPro" id="IPR017452">
    <property type="entry name" value="GPCR_Rhodpsn_7TM"/>
</dbReference>
<dbReference type="GO" id="GO:0004930">
    <property type="term" value="F:G protein-coupled receptor activity"/>
    <property type="evidence" value="ECO:0007669"/>
    <property type="project" value="UniProtKB-KW"/>
</dbReference>
<dbReference type="Proteomes" id="UP000230750">
    <property type="component" value="Unassembled WGS sequence"/>
</dbReference>
<keyword evidence="2" id="KW-1003">Cell membrane</keyword>
<feature type="domain" description="G-protein coupled receptors family 1 profile" evidence="10">
    <location>
        <begin position="1"/>
        <end position="189"/>
    </location>
</feature>
<protein>
    <recommendedName>
        <fullName evidence="10">G-protein coupled receptors family 1 profile domain-containing protein</fullName>
    </recommendedName>
</protein>
<dbReference type="PROSITE" id="PS50262">
    <property type="entry name" value="G_PROTEIN_RECEP_F1_2"/>
    <property type="match status" value="1"/>
</dbReference>
<dbReference type="PRINTS" id="PR00237">
    <property type="entry name" value="GPCRRHODOPSN"/>
</dbReference>
<accession>A0A2G8K4R2</accession>
<sequence>MHIPRALLLFTALVVVNSLMFIKMYYGSKITVRKNTSKRLNNSRRAEVGSDLMSNLPEQEVNEEEEMIMVIIIITNRQNNGNKDNGRNSYQNNKNDSLKRLFTKPQLRKYKSWIVSLSRNGREESIDTVRRRKTAITLSLLVVTFVICWFPFFSYVILEYYDVIEMSKQVMEVITNVLLLNSTLNPFLYGLRNTRINRAVKLLIFRQKRRKTSDVIQVNEIRN</sequence>
<organism evidence="11 12">
    <name type="scientific">Stichopus japonicus</name>
    <name type="common">Sea cucumber</name>
    <dbReference type="NCBI Taxonomy" id="307972"/>
    <lineage>
        <taxon>Eukaryota</taxon>
        <taxon>Metazoa</taxon>
        <taxon>Echinodermata</taxon>
        <taxon>Eleutherozoa</taxon>
        <taxon>Echinozoa</taxon>
        <taxon>Holothuroidea</taxon>
        <taxon>Aspidochirotacea</taxon>
        <taxon>Aspidochirotida</taxon>
        <taxon>Stichopodidae</taxon>
        <taxon>Apostichopus</taxon>
    </lineage>
</organism>
<dbReference type="Gene3D" id="1.20.1070.10">
    <property type="entry name" value="Rhodopsin 7-helix transmembrane proteins"/>
    <property type="match status" value="1"/>
</dbReference>
<keyword evidence="3 9" id="KW-0812">Transmembrane</keyword>
<evidence type="ECO:0000256" key="8">
    <source>
        <dbReference type="ARBA" id="ARBA00023224"/>
    </source>
</evidence>
<keyword evidence="4 9" id="KW-1133">Transmembrane helix</keyword>
<reference evidence="11 12" key="1">
    <citation type="journal article" date="2017" name="PLoS Biol.">
        <title>The sea cucumber genome provides insights into morphological evolution and visceral regeneration.</title>
        <authorList>
            <person name="Zhang X."/>
            <person name="Sun L."/>
            <person name="Yuan J."/>
            <person name="Sun Y."/>
            <person name="Gao Y."/>
            <person name="Zhang L."/>
            <person name="Li S."/>
            <person name="Dai H."/>
            <person name="Hamel J.F."/>
            <person name="Liu C."/>
            <person name="Yu Y."/>
            <person name="Liu S."/>
            <person name="Lin W."/>
            <person name="Guo K."/>
            <person name="Jin S."/>
            <person name="Xu P."/>
            <person name="Storey K.B."/>
            <person name="Huan P."/>
            <person name="Zhang T."/>
            <person name="Zhou Y."/>
            <person name="Zhang J."/>
            <person name="Lin C."/>
            <person name="Li X."/>
            <person name="Xing L."/>
            <person name="Huo D."/>
            <person name="Sun M."/>
            <person name="Wang L."/>
            <person name="Mercier A."/>
            <person name="Li F."/>
            <person name="Yang H."/>
            <person name="Xiang J."/>
        </authorList>
    </citation>
    <scope>NUCLEOTIDE SEQUENCE [LARGE SCALE GENOMIC DNA]</scope>
    <source>
        <strain evidence="11">Shaxun</strain>
        <tissue evidence="11">Muscle</tissue>
    </source>
</reference>
<keyword evidence="12" id="KW-1185">Reference proteome</keyword>
<feature type="transmembrane region" description="Helical" evidence="9">
    <location>
        <begin position="170"/>
        <end position="191"/>
    </location>
</feature>
<evidence type="ECO:0000313" key="11">
    <source>
        <dbReference type="EMBL" id="PIK42994.1"/>
    </source>
</evidence>
<dbReference type="EMBL" id="MRZV01000886">
    <property type="protein sequence ID" value="PIK42994.1"/>
    <property type="molecule type" value="Genomic_DNA"/>
</dbReference>
<proteinExistence type="predicted"/>
<dbReference type="GO" id="GO:0005886">
    <property type="term" value="C:plasma membrane"/>
    <property type="evidence" value="ECO:0007669"/>
    <property type="project" value="UniProtKB-SubCell"/>
</dbReference>
<comment type="caution">
    <text evidence="11">The sequence shown here is derived from an EMBL/GenBank/DDBJ whole genome shotgun (WGS) entry which is preliminary data.</text>
</comment>
<name>A0A2G8K4R2_STIJA</name>
<evidence type="ECO:0000256" key="4">
    <source>
        <dbReference type="ARBA" id="ARBA00022989"/>
    </source>
</evidence>
<keyword evidence="8" id="KW-0807">Transducer</keyword>
<evidence type="ECO:0000259" key="10">
    <source>
        <dbReference type="PROSITE" id="PS50262"/>
    </source>
</evidence>
<evidence type="ECO:0000256" key="9">
    <source>
        <dbReference type="SAM" id="Phobius"/>
    </source>
</evidence>
<dbReference type="Pfam" id="PF00001">
    <property type="entry name" value="7tm_1"/>
    <property type="match status" value="1"/>
</dbReference>
<dbReference type="AlphaFoldDB" id="A0A2G8K4R2"/>
<evidence type="ECO:0000256" key="5">
    <source>
        <dbReference type="ARBA" id="ARBA00023040"/>
    </source>
</evidence>